<feature type="transmembrane region" description="Helical" evidence="1">
    <location>
        <begin position="12"/>
        <end position="31"/>
    </location>
</feature>
<geneLocation type="mitochondrion" evidence="2"/>
<organism evidence="2">
    <name type="scientific">Picea glauca</name>
    <name type="common">White spruce</name>
    <name type="synonym">Pinus glauca</name>
    <dbReference type="NCBI Taxonomy" id="3330"/>
    <lineage>
        <taxon>Eukaryota</taxon>
        <taxon>Viridiplantae</taxon>
        <taxon>Streptophyta</taxon>
        <taxon>Embryophyta</taxon>
        <taxon>Tracheophyta</taxon>
        <taxon>Spermatophyta</taxon>
        <taxon>Pinopsida</taxon>
        <taxon>Pinidae</taxon>
        <taxon>Conifers I</taxon>
        <taxon>Pinales</taxon>
        <taxon>Pinaceae</taxon>
        <taxon>Picea</taxon>
    </lineage>
</organism>
<keyword evidence="1" id="KW-1133">Transmembrane helix</keyword>
<dbReference type="EMBL" id="LKAM01000001">
    <property type="protein sequence ID" value="KUM50937.1"/>
    <property type="molecule type" value="Genomic_DNA"/>
</dbReference>
<evidence type="ECO:0000256" key="1">
    <source>
        <dbReference type="SAM" id="Phobius"/>
    </source>
</evidence>
<protein>
    <submittedName>
        <fullName evidence="2">Uncharacterized protein</fullName>
    </submittedName>
</protein>
<sequence>MNELFQACYAQLLKGGGYFIFGYLLVAFAMWKWQAPVGRKLSVASGGRLAMRFEPWKSRADSSNISFNNAAFEQWYNDLINATHRRIPRPLKACPKALLRRLSTPLSGLVVLTPRSYTLSLSHTIRYQI</sequence>
<dbReference type="AlphaFoldDB" id="A0A101M4X7"/>
<evidence type="ECO:0000313" key="2">
    <source>
        <dbReference type="EMBL" id="KUM50937.1"/>
    </source>
</evidence>
<comment type="caution">
    <text evidence="2">The sequence shown here is derived from an EMBL/GenBank/DDBJ whole genome shotgun (WGS) entry which is preliminary data.</text>
</comment>
<reference evidence="2" key="1">
    <citation type="journal article" date="2015" name="Genome Biol. Evol.">
        <title>Organellar Genomes of White Spruce (Picea glauca): Assembly and Annotation.</title>
        <authorList>
            <person name="Jackman S.D."/>
            <person name="Warren R.L."/>
            <person name="Gibb E.A."/>
            <person name="Vandervalk B.P."/>
            <person name="Mohamadi H."/>
            <person name="Chu J."/>
            <person name="Raymond A."/>
            <person name="Pleasance S."/>
            <person name="Coope R."/>
            <person name="Wildung M.R."/>
            <person name="Ritland C.E."/>
            <person name="Bousquet J."/>
            <person name="Jones S.J."/>
            <person name="Bohlmann J."/>
            <person name="Birol I."/>
        </authorList>
    </citation>
    <scope>NUCLEOTIDE SEQUENCE [LARGE SCALE GENOMIC DNA]</scope>
    <source>
        <tissue evidence="2">Flushing bud</tissue>
    </source>
</reference>
<gene>
    <name evidence="2" type="ORF">ABT39_MTgene783</name>
</gene>
<keyword evidence="2" id="KW-0496">Mitochondrion</keyword>
<proteinExistence type="predicted"/>
<name>A0A101M4X7_PICGL</name>
<keyword evidence="1" id="KW-0472">Membrane</keyword>
<keyword evidence="1" id="KW-0812">Transmembrane</keyword>
<accession>A0A101M4X7</accession>